<evidence type="ECO:0000313" key="3">
    <source>
        <dbReference type="Proteomes" id="UP001470230"/>
    </source>
</evidence>
<dbReference type="InterPro" id="IPR001715">
    <property type="entry name" value="CH_dom"/>
</dbReference>
<evidence type="ECO:0000313" key="2">
    <source>
        <dbReference type="EMBL" id="KAK8884606.1"/>
    </source>
</evidence>
<name>A0ABR2K0G9_9EUKA</name>
<reference evidence="2 3" key="1">
    <citation type="submission" date="2024-04" db="EMBL/GenBank/DDBJ databases">
        <title>Tritrichomonas musculus Genome.</title>
        <authorList>
            <person name="Alves-Ferreira E."/>
            <person name="Grigg M."/>
            <person name="Lorenzi H."/>
            <person name="Galac M."/>
        </authorList>
    </citation>
    <scope>NUCLEOTIDE SEQUENCE [LARGE SCALE GENOMIC DNA]</scope>
    <source>
        <strain evidence="2 3">EAF2021</strain>
    </source>
</reference>
<dbReference type="EMBL" id="JAPFFF010000008">
    <property type="protein sequence ID" value="KAK8884606.1"/>
    <property type="molecule type" value="Genomic_DNA"/>
</dbReference>
<evidence type="ECO:0000259" key="1">
    <source>
        <dbReference type="PROSITE" id="PS50021"/>
    </source>
</evidence>
<sequence>MVHLKGISGKKVNENKEKFILGLIWTLIVHYSIDKSICFNNDYNKINDKTKFSSKSNVLHSTSEKYHKQALIQWAIDRTEYYPLCALLDSFFPEKINFYSLDPSDTEKNVNIAIQTMNDLKIPALFDLNDLQSTKIDDKALLTQLSVIKMSIEPIRPSQATISKSRTLILDDDFIAHKEEGNNKRYSGRKFRMIMTLKETDYNHRAPIDPMKEQVMFGDIQLALTLTNEHIPYLNQSERKLDMKELNIKNDEHQQFIFGEEEWNTVIDSQFQQGMEWDVADEFKSNPTSFNANHYHKYQSHHLLLQLVMILLPDVNH</sequence>
<dbReference type="Proteomes" id="UP001470230">
    <property type="component" value="Unassembled WGS sequence"/>
</dbReference>
<organism evidence="2 3">
    <name type="scientific">Tritrichomonas musculus</name>
    <dbReference type="NCBI Taxonomy" id="1915356"/>
    <lineage>
        <taxon>Eukaryota</taxon>
        <taxon>Metamonada</taxon>
        <taxon>Parabasalia</taxon>
        <taxon>Tritrichomonadida</taxon>
        <taxon>Tritrichomonadidae</taxon>
        <taxon>Tritrichomonas</taxon>
    </lineage>
</organism>
<comment type="caution">
    <text evidence="2">The sequence shown here is derived from an EMBL/GenBank/DDBJ whole genome shotgun (WGS) entry which is preliminary data.</text>
</comment>
<feature type="domain" description="Calponin-homology (CH)" evidence="1">
    <location>
        <begin position="46"/>
        <end position="153"/>
    </location>
</feature>
<dbReference type="SUPFAM" id="SSF47576">
    <property type="entry name" value="Calponin-homology domain, CH-domain"/>
    <property type="match status" value="1"/>
</dbReference>
<dbReference type="Gene3D" id="1.10.418.10">
    <property type="entry name" value="Calponin-like domain"/>
    <property type="match status" value="1"/>
</dbReference>
<dbReference type="Pfam" id="PF00307">
    <property type="entry name" value="CH"/>
    <property type="match status" value="1"/>
</dbReference>
<gene>
    <name evidence="2" type="ORF">M9Y10_043722</name>
</gene>
<accession>A0ABR2K0G9</accession>
<keyword evidence="3" id="KW-1185">Reference proteome</keyword>
<dbReference type="InterPro" id="IPR036872">
    <property type="entry name" value="CH_dom_sf"/>
</dbReference>
<proteinExistence type="predicted"/>
<protein>
    <recommendedName>
        <fullName evidence="1">Calponin-homology (CH) domain-containing protein</fullName>
    </recommendedName>
</protein>
<dbReference type="PROSITE" id="PS50021">
    <property type="entry name" value="CH"/>
    <property type="match status" value="1"/>
</dbReference>